<comment type="caution">
    <text evidence="1">The sequence shown here is derived from an EMBL/GenBank/DDBJ whole genome shotgun (WGS) entry which is preliminary data.</text>
</comment>
<gene>
    <name evidence="1" type="ORF">AV530_005324</name>
</gene>
<name>A0A1V4JKX0_PATFA</name>
<protein>
    <submittedName>
        <fullName evidence="1">Uncharacterized protein</fullName>
    </submittedName>
</protein>
<proteinExistence type="predicted"/>
<reference evidence="1 2" key="1">
    <citation type="submission" date="2016-02" db="EMBL/GenBank/DDBJ databases">
        <title>Band-tailed pigeon sequencing and assembly.</title>
        <authorList>
            <person name="Soares A.E."/>
            <person name="Novak B.J."/>
            <person name="Rice E.S."/>
            <person name="O'Connell B."/>
            <person name="Chang D."/>
            <person name="Weber S."/>
            <person name="Shapiro B."/>
        </authorList>
    </citation>
    <scope>NUCLEOTIDE SEQUENCE [LARGE SCALE GENOMIC DNA]</scope>
    <source>
        <strain evidence="1">BTP2013</strain>
        <tissue evidence="1">Blood</tissue>
    </source>
</reference>
<evidence type="ECO:0000313" key="1">
    <source>
        <dbReference type="EMBL" id="OPJ72828.1"/>
    </source>
</evidence>
<dbReference type="EMBL" id="LSYS01006902">
    <property type="protein sequence ID" value="OPJ72828.1"/>
    <property type="molecule type" value="Genomic_DNA"/>
</dbReference>
<keyword evidence="2" id="KW-1185">Reference proteome</keyword>
<accession>A0A1V4JKX0</accession>
<sequence>MHHQDGAIQLINRQTHSEVQKSLLSDRKRASSNLSLHQSVVFPLGKGHLERRYESDSILELTQKAK</sequence>
<organism evidence="1 2">
    <name type="scientific">Patagioenas fasciata monilis</name>
    <dbReference type="NCBI Taxonomy" id="372326"/>
    <lineage>
        <taxon>Eukaryota</taxon>
        <taxon>Metazoa</taxon>
        <taxon>Chordata</taxon>
        <taxon>Craniata</taxon>
        <taxon>Vertebrata</taxon>
        <taxon>Euteleostomi</taxon>
        <taxon>Archelosauria</taxon>
        <taxon>Archosauria</taxon>
        <taxon>Dinosauria</taxon>
        <taxon>Saurischia</taxon>
        <taxon>Theropoda</taxon>
        <taxon>Coelurosauria</taxon>
        <taxon>Aves</taxon>
        <taxon>Neognathae</taxon>
        <taxon>Neoaves</taxon>
        <taxon>Columbimorphae</taxon>
        <taxon>Columbiformes</taxon>
        <taxon>Columbidae</taxon>
        <taxon>Patagioenas</taxon>
    </lineage>
</organism>
<evidence type="ECO:0000313" key="2">
    <source>
        <dbReference type="Proteomes" id="UP000190648"/>
    </source>
</evidence>
<dbReference type="Proteomes" id="UP000190648">
    <property type="component" value="Unassembled WGS sequence"/>
</dbReference>
<dbReference type="AlphaFoldDB" id="A0A1V4JKX0"/>